<keyword evidence="1" id="KW-0812">Transmembrane</keyword>
<feature type="transmembrane region" description="Helical" evidence="1">
    <location>
        <begin position="228"/>
        <end position="249"/>
    </location>
</feature>
<organism evidence="2 3">
    <name type="scientific">Cohnella lupini</name>
    <dbReference type="NCBI Taxonomy" id="1294267"/>
    <lineage>
        <taxon>Bacteria</taxon>
        <taxon>Bacillati</taxon>
        <taxon>Bacillota</taxon>
        <taxon>Bacilli</taxon>
        <taxon>Bacillales</taxon>
        <taxon>Paenibacillaceae</taxon>
        <taxon>Cohnella</taxon>
    </lineage>
</organism>
<reference evidence="2 3" key="1">
    <citation type="submission" date="2018-07" db="EMBL/GenBank/DDBJ databases">
        <title>Genomic Encyclopedia of Type Strains, Phase III (KMG-III): the genomes of soil and plant-associated and newly described type strains.</title>
        <authorList>
            <person name="Whitman W."/>
        </authorList>
    </citation>
    <scope>NUCLEOTIDE SEQUENCE [LARGE SCALE GENOMIC DNA]</scope>
    <source>
        <strain evidence="2 3">CECT 8236</strain>
    </source>
</reference>
<evidence type="ECO:0000313" key="3">
    <source>
        <dbReference type="Proteomes" id="UP000256869"/>
    </source>
</evidence>
<comment type="caution">
    <text evidence="2">The sequence shown here is derived from an EMBL/GenBank/DDBJ whole genome shotgun (WGS) entry which is preliminary data.</text>
</comment>
<dbReference type="AlphaFoldDB" id="A0A3D9I3D8"/>
<proteinExistence type="predicted"/>
<feature type="transmembrane region" description="Helical" evidence="1">
    <location>
        <begin position="195"/>
        <end position="216"/>
    </location>
</feature>
<feature type="transmembrane region" description="Helical" evidence="1">
    <location>
        <begin position="128"/>
        <end position="150"/>
    </location>
</feature>
<dbReference type="OrthoDB" id="2827528at2"/>
<sequence>MIIHETGIGLLQKTLLIRKEKGLFLTGVFGILLALLCLVFMLVHGNNAPPYGDWIKPITFNFALGVFLITTFFMMPLAKFSVTGQKRFSWLLIITVLYAYMVEVIQTYRGVDPRFGQGDFLTNKLPGILFGVISLTIVGLYVIILIKFLAKKPMQERPLLVLGIRYGFIATMLGFSSGIWMIILSSRITGSGGNVMTIHFLGFHGLQAIPLIAWFLERSRLDFSRSVRIVHTSAWLWLSAICCMFVQTYQGYSITAITPAMIVSSLLLIVWFSILVHSFLLYVREKR</sequence>
<accession>A0A3D9I3D8</accession>
<dbReference type="EMBL" id="QRDY01000014">
    <property type="protein sequence ID" value="RED56293.1"/>
    <property type="molecule type" value="Genomic_DNA"/>
</dbReference>
<feature type="transmembrane region" description="Helical" evidence="1">
    <location>
        <begin position="58"/>
        <end position="78"/>
    </location>
</feature>
<protein>
    <submittedName>
        <fullName evidence="2">Uncharacterized protein</fullName>
    </submittedName>
</protein>
<feature type="transmembrane region" description="Helical" evidence="1">
    <location>
        <begin position="261"/>
        <end position="283"/>
    </location>
</feature>
<keyword evidence="1" id="KW-0472">Membrane</keyword>
<keyword evidence="1" id="KW-1133">Transmembrane helix</keyword>
<evidence type="ECO:0000256" key="1">
    <source>
        <dbReference type="SAM" id="Phobius"/>
    </source>
</evidence>
<feature type="transmembrane region" description="Helical" evidence="1">
    <location>
        <begin position="22"/>
        <end position="43"/>
    </location>
</feature>
<dbReference type="RefSeq" id="WP_115994509.1">
    <property type="nucleotide sequence ID" value="NZ_QRDY01000014.1"/>
</dbReference>
<evidence type="ECO:0000313" key="2">
    <source>
        <dbReference type="EMBL" id="RED56293.1"/>
    </source>
</evidence>
<dbReference type="Proteomes" id="UP000256869">
    <property type="component" value="Unassembled WGS sequence"/>
</dbReference>
<name>A0A3D9I3D8_9BACL</name>
<feature type="transmembrane region" description="Helical" evidence="1">
    <location>
        <begin position="162"/>
        <end position="183"/>
    </location>
</feature>
<gene>
    <name evidence="2" type="ORF">DFP95_11468</name>
</gene>
<keyword evidence="3" id="KW-1185">Reference proteome</keyword>
<feature type="transmembrane region" description="Helical" evidence="1">
    <location>
        <begin position="90"/>
        <end position="108"/>
    </location>
</feature>